<feature type="transmembrane region" description="Helical" evidence="10">
    <location>
        <begin position="589"/>
        <end position="609"/>
    </location>
</feature>
<dbReference type="InterPro" id="IPR001750">
    <property type="entry name" value="ND/Mrp_TM"/>
</dbReference>
<dbReference type="Pfam" id="PF00361">
    <property type="entry name" value="Proton_antipo_M"/>
    <property type="match status" value="1"/>
</dbReference>
<dbReference type="PANTHER" id="PTHR43373:SF1">
    <property type="entry name" value="NA(+)_H(+) ANTIPORTER SUBUNIT A"/>
    <property type="match status" value="1"/>
</dbReference>
<dbReference type="GeneID" id="73290041"/>
<keyword evidence="5 10" id="KW-0812">Transmembrane</keyword>
<feature type="transmembrane region" description="Helical" evidence="10">
    <location>
        <begin position="137"/>
        <end position="155"/>
    </location>
</feature>
<reference evidence="15" key="1">
    <citation type="submission" date="2022-06" db="EMBL/GenBank/DDBJ databases">
        <title>Diverse halophilic archaea isolated from saline environments.</title>
        <authorList>
            <person name="Cui H.-L."/>
        </authorList>
    </citation>
    <scope>NUCLEOTIDE SEQUENCE</scope>
    <source>
        <strain evidence="15">WLHS1</strain>
    </source>
</reference>
<dbReference type="InterPro" id="IPR050616">
    <property type="entry name" value="CPA3_Na-H_Antiporter_A"/>
</dbReference>
<feature type="compositionally biased region" description="Acidic residues" evidence="9">
    <location>
        <begin position="830"/>
        <end position="849"/>
    </location>
</feature>
<feature type="transmembrane region" description="Helical" evidence="10">
    <location>
        <begin position="426"/>
        <end position="444"/>
    </location>
</feature>
<evidence type="ECO:0000259" key="13">
    <source>
        <dbReference type="Pfam" id="PF13244"/>
    </source>
</evidence>
<evidence type="ECO:0000313" key="16">
    <source>
        <dbReference type="Proteomes" id="UP001056855"/>
    </source>
</evidence>
<feature type="transmembrane region" description="Helical" evidence="10">
    <location>
        <begin position="381"/>
        <end position="399"/>
    </location>
</feature>
<evidence type="ECO:0000259" key="14">
    <source>
        <dbReference type="Pfam" id="PF20501"/>
    </source>
</evidence>
<dbReference type="Pfam" id="PF00662">
    <property type="entry name" value="Proton_antipo_N"/>
    <property type="match status" value="1"/>
</dbReference>
<keyword evidence="3" id="KW-0050">Antiport</keyword>
<sequence length="857" mass="90568">MSPDLPVVLAAVFLPFLAAGFAPLLVRFLGDETGYVGALVALCSFGLLTTQYETATTDPGTVELSWIPTLDIALRFTVDGWGLLFALLASGIGVLVFSYSPAYVRGSDGLSRYYGALLAFMGSIIGVALAADLIAIFVFWELTSVWSFLLIGYYTSDPGSTRAARMAMIVTAGGGLFLLVGLLLLSLVAGDVIGSTAAFDLAAMLENPDAMETGLRERGLFLPALGLIAVGAASKSAQVPLHFWLPNAMAAPTPVSAFLHSATMVKVGVYFVGRVRPIFVGSEWLLLFVTLGLTTMVVCAILALAATDIKELLAYSTASHLGLMIAGFGVPSYLGAETGVFHLLNHALFKAALFLIAGIVAHQMGTRRLSELRGLRHHLPITAGMTTIVALSMAGIPPFNGFYSKELLFEAVLEVGTYHDVGALEWVYPVVAVFGSVITVLYSLRFLSIFFGGRVSTPEHAGRPAIPLLASPAVLTLLAVVVSVDPDIAVQAIVQAGFDATATDPHEMHVGLPTYLSLPVGMSAVTIALGVGLFPFVDRLHLGASGLVGRTRAINPSRWYDGSVDGLEVLADRLDATVHDGLLRTYATWTLLGICALVLGGFVATGAITPFELGTDVRLEVALILLVAVLASVAVAVARSHVSGVLTLSILGFMLAIFYILASAPDLALTQLVVETLVLVLFLLVIEEVPEFVETGRSLVGEIRDVVLSAIVGVTAFVTVLVTTGARPDGTTDVARQYVQWAVPEGGGTNIVNVTLVDFRGFDTLGELVVVALAAISISTLITMRSNTERTGDRAKRARLEAEDYPDDIDVLERGLGGDAQGFYTTNGETDMDGDTDEETGDTETDTDTDDSRGDDR</sequence>
<keyword evidence="8 10" id="KW-0472">Membrane</keyword>
<keyword evidence="2" id="KW-0813">Transport</keyword>
<evidence type="ECO:0000256" key="8">
    <source>
        <dbReference type="ARBA" id="ARBA00023136"/>
    </source>
</evidence>
<keyword evidence="16" id="KW-1185">Reference proteome</keyword>
<feature type="domain" description="MrpA C-terminal/MbhE" evidence="14">
    <location>
        <begin position="703"/>
        <end position="782"/>
    </location>
</feature>
<dbReference type="InterPro" id="IPR025383">
    <property type="entry name" value="MrpA_C/MbhD"/>
</dbReference>
<evidence type="ECO:0000256" key="6">
    <source>
        <dbReference type="ARBA" id="ARBA00022989"/>
    </source>
</evidence>
<feature type="transmembrane region" description="Helical" evidence="10">
    <location>
        <begin position="176"/>
        <end position="199"/>
    </location>
</feature>
<feature type="transmembrane region" description="Helical" evidence="10">
    <location>
        <begin position="465"/>
        <end position="484"/>
    </location>
</feature>
<evidence type="ECO:0000256" key="4">
    <source>
        <dbReference type="ARBA" id="ARBA00022475"/>
    </source>
</evidence>
<dbReference type="GO" id="GO:0015297">
    <property type="term" value="F:antiporter activity"/>
    <property type="evidence" value="ECO:0007669"/>
    <property type="project" value="UniProtKB-KW"/>
</dbReference>
<feature type="transmembrane region" description="Helical" evidence="10">
    <location>
        <begin position="706"/>
        <end position="726"/>
    </location>
</feature>
<evidence type="ECO:0000313" key="15">
    <source>
        <dbReference type="EMBL" id="UTF55238.1"/>
    </source>
</evidence>
<feature type="transmembrane region" description="Helical" evidence="10">
    <location>
        <begin position="111"/>
        <end position="131"/>
    </location>
</feature>
<dbReference type="KEGG" id="sawl:NGM29_08305"/>
<evidence type="ECO:0000259" key="11">
    <source>
        <dbReference type="Pfam" id="PF00361"/>
    </source>
</evidence>
<keyword evidence="7" id="KW-0406">Ion transport</keyword>
<evidence type="ECO:0000256" key="7">
    <source>
        <dbReference type="ARBA" id="ARBA00023065"/>
    </source>
</evidence>
<feature type="transmembrane region" description="Helical" evidence="10">
    <location>
        <begin position="668"/>
        <end position="686"/>
    </location>
</feature>
<accession>A0A9E7NDX3</accession>
<evidence type="ECO:0000259" key="12">
    <source>
        <dbReference type="Pfam" id="PF00662"/>
    </source>
</evidence>
<dbReference type="PRINTS" id="PR01434">
    <property type="entry name" value="NADHDHGNASE5"/>
</dbReference>
<evidence type="ECO:0000256" key="1">
    <source>
        <dbReference type="ARBA" id="ARBA00004651"/>
    </source>
</evidence>
<organism evidence="15 16">
    <name type="scientific">Natronosalvus rutilus</name>
    <dbReference type="NCBI Taxonomy" id="2953753"/>
    <lineage>
        <taxon>Archaea</taxon>
        <taxon>Methanobacteriati</taxon>
        <taxon>Methanobacteriota</taxon>
        <taxon>Stenosarchaea group</taxon>
        <taxon>Halobacteria</taxon>
        <taxon>Halobacteriales</taxon>
        <taxon>Natrialbaceae</taxon>
        <taxon>Natronosalvus</taxon>
    </lineage>
</organism>
<dbReference type="AlphaFoldDB" id="A0A9E7NDX3"/>
<dbReference type="Pfam" id="PF13244">
    <property type="entry name" value="MbhD"/>
    <property type="match status" value="1"/>
</dbReference>
<dbReference type="RefSeq" id="WP_254160087.1">
    <property type="nucleotide sequence ID" value="NZ_CP100355.1"/>
</dbReference>
<feature type="transmembrane region" description="Helical" evidence="10">
    <location>
        <begin position="621"/>
        <end position="638"/>
    </location>
</feature>
<feature type="domain" description="NADH:quinone oxidoreductase/Mrp antiporter transmembrane" evidence="11">
    <location>
        <begin position="130"/>
        <end position="419"/>
    </location>
</feature>
<dbReference type="Proteomes" id="UP001056855">
    <property type="component" value="Chromosome"/>
</dbReference>
<protein>
    <submittedName>
        <fullName evidence="15">DUF4040 domain-containing protein</fullName>
    </submittedName>
</protein>
<dbReference type="InterPro" id="IPR001516">
    <property type="entry name" value="Proton_antipo_N"/>
</dbReference>
<feature type="domain" description="NADH-Ubiquinone oxidoreductase (complex I) chain 5 N-terminal" evidence="12">
    <location>
        <begin position="67"/>
        <end position="114"/>
    </location>
</feature>
<feature type="transmembrane region" description="Helical" evidence="10">
    <location>
        <begin position="340"/>
        <end position="361"/>
    </location>
</feature>
<feature type="transmembrane region" description="Helical" evidence="10">
    <location>
        <begin position="249"/>
        <end position="272"/>
    </location>
</feature>
<keyword evidence="4" id="KW-1003">Cell membrane</keyword>
<dbReference type="PANTHER" id="PTHR43373">
    <property type="entry name" value="NA(+)/H(+) ANTIPORTER SUBUNIT"/>
    <property type="match status" value="1"/>
</dbReference>
<name>A0A9E7NDX3_9EURY</name>
<feature type="domain" description="MrpA C-terminal/MbhD" evidence="13">
    <location>
        <begin position="627"/>
        <end position="690"/>
    </location>
</feature>
<feature type="transmembrane region" description="Helical" evidence="10">
    <location>
        <begin position="515"/>
        <end position="537"/>
    </location>
</feature>
<evidence type="ECO:0000256" key="10">
    <source>
        <dbReference type="SAM" id="Phobius"/>
    </source>
</evidence>
<dbReference type="GO" id="GO:0006811">
    <property type="term" value="P:monoatomic ion transport"/>
    <property type="evidence" value="ECO:0007669"/>
    <property type="project" value="UniProtKB-KW"/>
</dbReference>
<gene>
    <name evidence="15" type="ORF">NGM29_08305</name>
</gene>
<dbReference type="GO" id="GO:0005886">
    <property type="term" value="C:plasma membrane"/>
    <property type="evidence" value="ECO:0007669"/>
    <property type="project" value="UniProtKB-SubCell"/>
</dbReference>
<comment type="subcellular location">
    <subcellularLocation>
        <location evidence="1">Cell membrane</location>
        <topology evidence="1">Multi-pass membrane protein</topology>
    </subcellularLocation>
</comment>
<evidence type="ECO:0000256" key="3">
    <source>
        <dbReference type="ARBA" id="ARBA00022449"/>
    </source>
</evidence>
<feature type="transmembrane region" description="Helical" evidence="10">
    <location>
        <begin position="765"/>
        <end position="784"/>
    </location>
</feature>
<dbReference type="InterPro" id="IPR046806">
    <property type="entry name" value="MrpA_C/MbhE"/>
</dbReference>
<dbReference type="EMBL" id="CP100355">
    <property type="protein sequence ID" value="UTF55238.1"/>
    <property type="molecule type" value="Genomic_DNA"/>
</dbReference>
<feature type="transmembrane region" description="Helical" evidence="10">
    <location>
        <begin position="6"/>
        <end position="26"/>
    </location>
</feature>
<feature type="region of interest" description="Disordered" evidence="9">
    <location>
        <begin position="814"/>
        <end position="857"/>
    </location>
</feature>
<evidence type="ECO:0000256" key="9">
    <source>
        <dbReference type="SAM" id="MobiDB-lite"/>
    </source>
</evidence>
<evidence type="ECO:0000256" key="5">
    <source>
        <dbReference type="ARBA" id="ARBA00022692"/>
    </source>
</evidence>
<dbReference type="Pfam" id="PF20501">
    <property type="entry name" value="MbhE"/>
    <property type="match status" value="1"/>
</dbReference>
<evidence type="ECO:0000256" key="2">
    <source>
        <dbReference type="ARBA" id="ARBA00022448"/>
    </source>
</evidence>
<keyword evidence="6 10" id="KW-1133">Transmembrane helix</keyword>
<feature type="transmembrane region" description="Helical" evidence="10">
    <location>
        <begin position="72"/>
        <end position="99"/>
    </location>
</feature>
<feature type="transmembrane region" description="Helical" evidence="10">
    <location>
        <begin position="645"/>
        <end position="662"/>
    </location>
</feature>
<feature type="transmembrane region" description="Helical" evidence="10">
    <location>
        <begin position="284"/>
        <end position="305"/>
    </location>
</feature>
<proteinExistence type="predicted"/>